<dbReference type="OrthoDB" id="15356at2759"/>
<gene>
    <name evidence="9" type="ORF">NEQG_01017</name>
</gene>
<dbReference type="PANTHER" id="PTHR15858:SF0">
    <property type="entry name" value="IMMEDIATE EARLY RESPONSE 3-INTERACTING PROTEIN 1"/>
    <property type="match status" value="1"/>
</dbReference>
<comment type="subcellular location">
    <subcellularLocation>
        <location evidence="1">Membrane</location>
    </subcellularLocation>
</comment>
<organism evidence="9 10">
    <name type="scientific">Nematocida parisii (strain ERTm3)</name>
    <name type="common">Nematode killer fungus</name>
    <dbReference type="NCBI Taxonomy" id="935791"/>
    <lineage>
        <taxon>Eukaryota</taxon>
        <taxon>Fungi</taxon>
        <taxon>Fungi incertae sedis</taxon>
        <taxon>Microsporidia</taxon>
        <taxon>Nematocida</taxon>
    </lineage>
</organism>
<evidence type="ECO:0000313" key="9">
    <source>
        <dbReference type="EMBL" id="EIJ89198.1"/>
    </source>
</evidence>
<keyword evidence="5 8" id="KW-1133">Transmembrane helix</keyword>
<keyword evidence="2" id="KW-0813">Transport</keyword>
<evidence type="ECO:0000256" key="1">
    <source>
        <dbReference type="ARBA" id="ARBA00004370"/>
    </source>
</evidence>
<dbReference type="GO" id="GO:0000139">
    <property type="term" value="C:Golgi membrane"/>
    <property type="evidence" value="ECO:0007669"/>
    <property type="project" value="TreeGrafter"/>
</dbReference>
<evidence type="ECO:0000256" key="3">
    <source>
        <dbReference type="ARBA" id="ARBA00022692"/>
    </source>
</evidence>
<name>I3EJ01_NEMP3</name>
<dbReference type="GO" id="GO:0005789">
    <property type="term" value="C:endoplasmic reticulum membrane"/>
    <property type="evidence" value="ECO:0007669"/>
    <property type="project" value="TreeGrafter"/>
</dbReference>
<evidence type="ECO:0000256" key="5">
    <source>
        <dbReference type="ARBA" id="ARBA00022989"/>
    </source>
</evidence>
<dbReference type="STRING" id="935791.I3EJ01"/>
<dbReference type="InParanoid" id="I3EJ01"/>
<evidence type="ECO:0008006" key="11">
    <source>
        <dbReference type="Google" id="ProtNLM"/>
    </source>
</evidence>
<evidence type="ECO:0000256" key="8">
    <source>
        <dbReference type="SAM" id="Phobius"/>
    </source>
</evidence>
<keyword evidence="10" id="KW-1185">Reference proteome</keyword>
<accession>I3EJ01</accession>
<dbReference type="Pfam" id="PF08571">
    <property type="entry name" value="Yos1"/>
    <property type="match status" value="1"/>
</dbReference>
<dbReference type="PANTHER" id="PTHR15858">
    <property type="entry name" value="IMMEDIATE EARLY RESPONSE 3-INTERACTING PROTEIN 1"/>
    <property type="match status" value="1"/>
</dbReference>
<reference evidence="9" key="1">
    <citation type="submission" date="2011-01" db="EMBL/GenBank/DDBJ databases">
        <title>The Genome Sequence of Nematocida parisii strain ERTm3.</title>
        <authorList>
            <consortium name="The Broad Institute Genome Sequencing Platform"/>
            <consortium name="The Broad Institute Genome Sequencing Center for Infectious Disease"/>
            <person name="Cuomo C."/>
            <person name="Troemel E."/>
            <person name="Young S.K."/>
            <person name="Zeng Q."/>
            <person name="Gargeya S."/>
            <person name="Fitzgerald M."/>
            <person name="Haas B."/>
            <person name="Abouelleil A."/>
            <person name="Alvarado L."/>
            <person name="Arachchi H.M."/>
            <person name="Berlin A."/>
            <person name="Chapman S.B."/>
            <person name="Gearin G."/>
            <person name="Goldberg J."/>
            <person name="Griggs A."/>
            <person name="Gujja S."/>
            <person name="Hansen M."/>
            <person name="Heiman D."/>
            <person name="Howarth C."/>
            <person name="Larimer J."/>
            <person name="Lui A."/>
            <person name="MacDonald P.J.P."/>
            <person name="McCowen C."/>
            <person name="Montmayeur A."/>
            <person name="Murphy C."/>
            <person name="Neiman D."/>
            <person name="Pearson M."/>
            <person name="Priest M."/>
            <person name="Roberts A."/>
            <person name="Saif S."/>
            <person name="Shea T."/>
            <person name="Sisk P."/>
            <person name="Stolte C."/>
            <person name="Sykes S."/>
            <person name="Wortman J."/>
            <person name="Nusbaum C."/>
            <person name="Birren B."/>
        </authorList>
    </citation>
    <scope>NUCLEOTIDE SEQUENCE</scope>
    <source>
        <strain evidence="9">ERTm3</strain>
    </source>
</reference>
<dbReference type="EMBL" id="GL870877">
    <property type="protein sequence ID" value="EIJ89198.1"/>
    <property type="molecule type" value="Genomic_DNA"/>
</dbReference>
<evidence type="ECO:0000256" key="2">
    <source>
        <dbReference type="ARBA" id="ARBA00022448"/>
    </source>
</evidence>
<comment type="similarity">
    <text evidence="7">Belongs to the YOS1 family.</text>
</comment>
<sequence length="74" mass="8447">MFGLGAILYTFTMLGNSVCILNEERFLDNLGITRKSENAVVRQLSELIRTIKTLSFIPLIVINILFIIYWLILG</sequence>
<keyword evidence="3 8" id="KW-0812">Transmembrane</keyword>
<evidence type="ECO:0000256" key="4">
    <source>
        <dbReference type="ARBA" id="ARBA00022927"/>
    </source>
</evidence>
<feature type="transmembrane region" description="Helical" evidence="8">
    <location>
        <begin position="53"/>
        <end position="72"/>
    </location>
</feature>
<evidence type="ECO:0000256" key="7">
    <source>
        <dbReference type="ARBA" id="ARBA00024203"/>
    </source>
</evidence>
<evidence type="ECO:0000313" key="10">
    <source>
        <dbReference type="Proteomes" id="UP000002872"/>
    </source>
</evidence>
<dbReference type="Proteomes" id="UP000002872">
    <property type="component" value="Unassembled WGS sequence"/>
</dbReference>
<dbReference type="VEuPathDB" id="MicrosporidiaDB:NEQG_01017"/>
<proteinExistence type="inferred from homology"/>
<protein>
    <recommendedName>
        <fullName evidence="11">Yos1-like protein</fullName>
    </recommendedName>
</protein>
<evidence type="ECO:0000256" key="6">
    <source>
        <dbReference type="ARBA" id="ARBA00023136"/>
    </source>
</evidence>
<keyword evidence="4" id="KW-0653">Protein transport</keyword>
<dbReference type="GO" id="GO:0015031">
    <property type="term" value="P:protein transport"/>
    <property type="evidence" value="ECO:0007669"/>
    <property type="project" value="UniProtKB-KW"/>
</dbReference>
<dbReference type="HOGENOM" id="CLU_152125_2_0_1"/>
<dbReference type="OMA" id="ILFMIYE"/>
<dbReference type="FunCoup" id="I3EJ01">
    <property type="interactions" value="54"/>
</dbReference>
<keyword evidence="6 8" id="KW-0472">Membrane</keyword>
<dbReference type="GO" id="GO:0030134">
    <property type="term" value="C:COPII-coated ER to Golgi transport vesicle"/>
    <property type="evidence" value="ECO:0007669"/>
    <property type="project" value="TreeGrafter"/>
</dbReference>
<dbReference type="InterPro" id="IPR013880">
    <property type="entry name" value="Yos1"/>
</dbReference>
<dbReference type="GO" id="GO:0006888">
    <property type="term" value="P:endoplasmic reticulum to Golgi vesicle-mediated transport"/>
    <property type="evidence" value="ECO:0007669"/>
    <property type="project" value="TreeGrafter"/>
</dbReference>
<dbReference type="AlphaFoldDB" id="I3EJ01"/>